<dbReference type="CDD" id="cd05403">
    <property type="entry name" value="NT_KNTase_like"/>
    <property type="match status" value="1"/>
</dbReference>
<protein>
    <recommendedName>
        <fullName evidence="1">Polymerase nucleotidyl transferase domain-containing protein</fullName>
    </recommendedName>
</protein>
<dbReference type="SUPFAM" id="SSF81301">
    <property type="entry name" value="Nucleotidyltransferase"/>
    <property type="match status" value="1"/>
</dbReference>
<sequence length="78" mass="8724">MSKSYSDVLLETMLERASILRNWRKIASRVADAVREVCPEARVYVAGSVARGEWIAASDIDIVVVLPRSPVCGRRHKL</sequence>
<proteinExistence type="predicted"/>
<dbReference type="PANTHER" id="PTHR37030">
    <property type="entry name" value="NUCLEOTIDYLTRANSFERASE"/>
    <property type="match status" value="1"/>
</dbReference>
<name>A0ABN6ZN06_9CREN</name>
<dbReference type="PANTHER" id="PTHR37030:SF3">
    <property type="entry name" value="POLYMERASE NUCLEOTIDYL TRANSFERASE DOMAIN-CONTAINING PROTEIN"/>
    <property type="match status" value="1"/>
</dbReference>
<dbReference type="InterPro" id="IPR043519">
    <property type="entry name" value="NT_sf"/>
</dbReference>
<dbReference type="GeneID" id="89289180"/>
<evidence type="ECO:0000259" key="1">
    <source>
        <dbReference type="Pfam" id="PF01909"/>
    </source>
</evidence>
<keyword evidence="3" id="KW-1185">Reference proteome</keyword>
<evidence type="ECO:0000313" key="2">
    <source>
        <dbReference type="EMBL" id="BES81594.1"/>
    </source>
</evidence>
<dbReference type="Proteomes" id="UP001341135">
    <property type="component" value="Chromosome"/>
</dbReference>
<gene>
    <name evidence="2" type="ORF">PABY_11610</name>
</gene>
<accession>A0ABN6ZN06</accession>
<dbReference type="InterPro" id="IPR002934">
    <property type="entry name" value="Polymerase_NTP_transf_dom"/>
</dbReference>
<evidence type="ECO:0000313" key="3">
    <source>
        <dbReference type="Proteomes" id="UP001341135"/>
    </source>
</evidence>
<dbReference type="Gene3D" id="3.30.460.10">
    <property type="entry name" value="Beta Polymerase, domain 2"/>
    <property type="match status" value="1"/>
</dbReference>
<dbReference type="Pfam" id="PF01909">
    <property type="entry name" value="NTP_transf_2"/>
    <property type="match status" value="1"/>
</dbReference>
<feature type="domain" description="Polymerase nucleotidyl transferase" evidence="1">
    <location>
        <begin position="29"/>
        <end position="69"/>
    </location>
</feature>
<reference evidence="2 3" key="1">
    <citation type="submission" date="2023-09" db="EMBL/GenBank/DDBJ databases">
        <title>Pyrofollis japonicus gen. nov. sp. nov., a novel member of the family Pyrodictiaceae isolated from the Iheya North hydrothermal field.</title>
        <authorList>
            <person name="Miyazaki U."/>
            <person name="Sanari M."/>
            <person name="Tame A."/>
            <person name="Kitajima M."/>
            <person name="Okamoto A."/>
            <person name="Sawayama S."/>
            <person name="Miyazaki J."/>
            <person name="Takai K."/>
            <person name="Nakagawa S."/>
        </authorList>
    </citation>
    <scope>NUCLEOTIDE SEQUENCE [LARGE SCALE GENOMIC DNA]</scope>
    <source>
        <strain evidence="2 3">AV2</strain>
    </source>
</reference>
<dbReference type="EMBL" id="AP028907">
    <property type="protein sequence ID" value="BES81594.1"/>
    <property type="molecule type" value="Genomic_DNA"/>
</dbReference>
<dbReference type="RefSeq" id="WP_338252807.1">
    <property type="nucleotide sequence ID" value="NZ_AP028907.1"/>
</dbReference>
<organism evidence="2 3">
    <name type="scientific">Pyrodictium abyssi</name>
    <dbReference type="NCBI Taxonomy" id="54256"/>
    <lineage>
        <taxon>Archaea</taxon>
        <taxon>Thermoproteota</taxon>
        <taxon>Thermoprotei</taxon>
        <taxon>Desulfurococcales</taxon>
        <taxon>Pyrodictiaceae</taxon>
        <taxon>Pyrodictium</taxon>
    </lineage>
</organism>